<dbReference type="RefSeq" id="WP_066185169.1">
    <property type="nucleotide sequence ID" value="NZ_LCUJ01000001.1"/>
</dbReference>
<dbReference type="EMBL" id="LCUJ01000001">
    <property type="protein sequence ID" value="OCM00039.1"/>
    <property type="molecule type" value="Genomic_DNA"/>
</dbReference>
<accession>A0A1C0B8V9</accession>
<dbReference type="STRING" id="544718.AAX25_01041"/>
<evidence type="ECO:0000313" key="2">
    <source>
        <dbReference type="EMBL" id="OCM00039.1"/>
    </source>
</evidence>
<dbReference type="InterPro" id="IPR025992">
    <property type="entry name" value="Haem-bd"/>
</dbReference>
<dbReference type="OrthoDB" id="196738at2"/>
<feature type="domain" description="Haem-binding" evidence="1">
    <location>
        <begin position="9"/>
        <end position="138"/>
    </location>
</feature>
<evidence type="ECO:0000259" key="1">
    <source>
        <dbReference type="SMART" id="SM01235"/>
    </source>
</evidence>
<dbReference type="Proteomes" id="UP000093281">
    <property type="component" value="Unassembled WGS sequence"/>
</dbReference>
<dbReference type="PATRIC" id="fig|544718.51.peg.28"/>
<reference evidence="3" key="1">
    <citation type="submission" date="2015-05" db="EMBL/GenBank/DDBJ databases">
        <authorList>
            <person name="Rovetto F."/>
            <person name="Cocolin L."/>
            <person name="Illeghems K."/>
            <person name="Van Nieuwerburgh F."/>
            <person name="Houf K."/>
        </authorList>
    </citation>
    <scope>NUCLEOTIDE SEQUENCE [LARGE SCALE GENOMIC DNA]</scope>
    <source>
        <strain evidence="3">DU22</strain>
    </source>
</reference>
<dbReference type="Pfam" id="PF14376">
    <property type="entry name" value="Haem_bd"/>
    <property type="match status" value="1"/>
</dbReference>
<evidence type="ECO:0000313" key="3">
    <source>
        <dbReference type="Proteomes" id="UP000093281"/>
    </source>
</evidence>
<organism evidence="2 3">
    <name type="scientific">Aliarcobacter thereius</name>
    <dbReference type="NCBI Taxonomy" id="544718"/>
    <lineage>
        <taxon>Bacteria</taxon>
        <taxon>Pseudomonadati</taxon>
        <taxon>Campylobacterota</taxon>
        <taxon>Epsilonproteobacteria</taxon>
        <taxon>Campylobacterales</taxon>
        <taxon>Arcobacteraceae</taxon>
        <taxon>Aliarcobacter</taxon>
    </lineage>
</organism>
<protein>
    <recommendedName>
        <fullName evidence="1">Haem-binding domain-containing protein</fullName>
    </recommendedName>
</protein>
<name>A0A1C0B8V9_9BACT</name>
<dbReference type="SMART" id="SM01235">
    <property type="entry name" value="Haem_bd"/>
    <property type="match status" value="1"/>
</dbReference>
<proteinExistence type="predicted"/>
<dbReference type="AlphaFoldDB" id="A0A1C0B8V9"/>
<gene>
    <name evidence="2" type="ORF">AAX29_00029</name>
</gene>
<sequence length="140" mass="16624">MIRAIIIILIVFGLMQFIRPEKVEYIENNKKELKTDLETMQVLKKACYDCHSNSINYPWYSHIAPFSWVITNHTKEGVKALNFSLWEDYTASQKSDKLKSIYRTVYASMPLLSYMWAHKDAQLTKEQREKIRDWTGVRSR</sequence>
<comment type="caution">
    <text evidence="2">The sequence shown here is derived from an EMBL/GenBank/DDBJ whole genome shotgun (WGS) entry which is preliminary data.</text>
</comment>